<dbReference type="PANTHER" id="PTHR33495:SF2">
    <property type="entry name" value="ANTI-SIGMA FACTOR ANTAGONIST TM_1081-RELATED"/>
    <property type="match status" value="1"/>
</dbReference>
<comment type="similarity">
    <text evidence="1 2">Belongs to the anti-sigma-factor antagonist family.</text>
</comment>
<evidence type="ECO:0000313" key="5">
    <source>
        <dbReference type="EMBL" id="KUN79851.1"/>
    </source>
</evidence>
<dbReference type="InterPro" id="IPR036513">
    <property type="entry name" value="STAS_dom_sf"/>
</dbReference>
<dbReference type="InterPro" id="IPR003658">
    <property type="entry name" value="Anti-sigma_ant"/>
</dbReference>
<dbReference type="GO" id="GO:0043856">
    <property type="term" value="F:anti-sigma factor antagonist activity"/>
    <property type="evidence" value="ECO:0007669"/>
    <property type="project" value="InterPro"/>
</dbReference>
<dbReference type="Proteomes" id="UP000053024">
    <property type="component" value="Unassembled WGS sequence"/>
</dbReference>
<accession>A0A101STP8</accession>
<dbReference type="SUPFAM" id="SSF52091">
    <property type="entry name" value="SpoIIaa-like"/>
    <property type="match status" value="1"/>
</dbReference>
<dbReference type="CDD" id="cd07043">
    <property type="entry name" value="STAS_anti-anti-sigma_factors"/>
    <property type="match status" value="1"/>
</dbReference>
<dbReference type="InterPro" id="IPR002645">
    <property type="entry name" value="STAS_dom"/>
</dbReference>
<evidence type="ECO:0000256" key="1">
    <source>
        <dbReference type="ARBA" id="ARBA00009013"/>
    </source>
</evidence>
<dbReference type="NCBIfam" id="TIGR00377">
    <property type="entry name" value="ant_ant_sig"/>
    <property type="match status" value="1"/>
</dbReference>
<dbReference type="EMBL" id="LMWX01000050">
    <property type="protein sequence ID" value="KUN79851.1"/>
    <property type="molecule type" value="Genomic_DNA"/>
</dbReference>
<name>A0A101STP8_9ACTN</name>
<dbReference type="PANTHER" id="PTHR33495">
    <property type="entry name" value="ANTI-SIGMA FACTOR ANTAGONIST TM_1081-RELATED-RELATED"/>
    <property type="match status" value="1"/>
</dbReference>
<evidence type="ECO:0000256" key="2">
    <source>
        <dbReference type="RuleBase" id="RU003749"/>
    </source>
</evidence>
<dbReference type="Gene3D" id="3.30.750.24">
    <property type="entry name" value="STAS domain"/>
    <property type="match status" value="1"/>
</dbReference>
<comment type="caution">
    <text evidence="5">The sequence shown here is derived from an EMBL/GenBank/DDBJ whole genome shotgun (WGS) entry which is preliminary data.</text>
</comment>
<reference evidence="5 6" key="1">
    <citation type="submission" date="2015-10" db="EMBL/GenBank/DDBJ databases">
        <title>Draft genome sequence of Streptomyces bungoensis DSM 41781, type strain for the species Streptomyces bungoensis.</title>
        <authorList>
            <person name="Ruckert C."/>
            <person name="Winkler A."/>
            <person name="Kalinowski J."/>
            <person name="Kampfer P."/>
            <person name="Glaeser S."/>
        </authorList>
    </citation>
    <scope>NUCLEOTIDE SEQUENCE [LARGE SCALE GENOMIC DNA]</scope>
    <source>
        <strain evidence="5 6">DSM 41781</strain>
    </source>
</reference>
<dbReference type="Pfam" id="PF01740">
    <property type="entry name" value="STAS"/>
    <property type="match status" value="1"/>
</dbReference>
<evidence type="ECO:0000256" key="3">
    <source>
        <dbReference type="SAM" id="MobiDB-lite"/>
    </source>
</evidence>
<organism evidence="5 6">
    <name type="scientific">Streptomyces bungoensis</name>
    <dbReference type="NCBI Taxonomy" id="285568"/>
    <lineage>
        <taxon>Bacteria</taxon>
        <taxon>Bacillati</taxon>
        <taxon>Actinomycetota</taxon>
        <taxon>Actinomycetes</taxon>
        <taxon>Kitasatosporales</taxon>
        <taxon>Streptomycetaceae</taxon>
        <taxon>Streptomyces</taxon>
    </lineage>
</organism>
<proteinExistence type="inferred from homology"/>
<keyword evidence="6" id="KW-1185">Reference proteome</keyword>
<evidence type="ECO:0000313" key="6">
    <source>
        <dbReference type="Proteomes" id="UP000053024"/>
    </source>
</evidence>
<dbReference type="AlphaFoldDB" id="A0A101STP8"/>
<feature type="domain" description="STAS" evidence="4">
    <location>
        <begin position="1"/>
        <end position="108"/>
    </location>
</feature>
<gene>
    <name evidence="5" type="ORF">AQJ66_27255</name>
</gene>
<dbReference type="STRING" id="285568.AQJ66_27255"/>
<dbReference type="PROSITE" id="PS50801">
    <property type="entry name" value="STAS"/>
    <property type="match status" value="1"/>
</dbReference>
<feature type="region of interest" description="Disordered" evidence="3">
    <location>
        <begin position="109"/>
        <end position="129"/>
    </location>
</feature>
<protein>
    <recommendedName>
        <fullName evidence="2">Anti-sigma factor antagonist</fullName>
    </recommendedName>
</protein>
<evidence type="ECO:0000259" key="4">
    <source>
        <dbReference type="PROSITE" id="PS50801"/>
    </source>
</evidence>
<sequence>MGQAGQASVFVLCGELDYESAVQLQEAADRMLTGEGGPNVVVIDCAGLDFCDSSGINCLVRMYQSLSAHGGVLRMAAMPAPVTRIFTLTGLDQAIAVHATVHEALAAGSGVRQSRGEDAPSSLRSASGR</sequence>